<dbReference type="Pfam" id="PF22675">
    <property type="entry name" value="KH-I_KHDC4-BBP"/>
    <property type="match status" value="1"/>
</dbReference>
<proteinExistence type="predicted"/>
<comment type="caution">
    <text evidence="3">The sequence shown here is derived from an EMBL/GenBank/DDBJ whole genome shotgun (WGS) entry which is preliminary data.</text>
</comment>
<dbReference type="GO" id="GO:0005634">
    <property type="term" value="C:nucleus"/>
    <property type="evidence" value="ECO:0007669"/>
    <property type="project" value="TreeGrafter"/>
</dbReference>
<dbReference type="Gene3D" id="3.30.1370.10">
    <property type="entry name" value="K Homology domain, type 1"/>
    <property type="match status" value="1"/>
</dbReference>
<dbReference type="Proteomes" id="UP000886611">
    <property type="component" value="Unassembled WGS sequence"/>
</dbReference>
<dbReference type="InterPro" id="IPR036612">
    <property type="entry name" value="KH_dom_type_1_sf"/>
</dbReference>
<evidence type="ECO:0000256" key="1">
    <source>
        <dbReference type="ARBA" id="ARBA00022884"/>
    </source>
</evidence>
<name>A0A8X7XH95_POLSE</name>
<dbReference type="GO" id="GO:0003729">
    <property type="term" value="F:mRNA binding"/>
    <property type="evidence" value="ECO:0007669"/>
    <property type="project" value="TreeGrafter"/>
</dbReference>
<feature type="non-terminal residue" evidence="3">
    <location>
        <position position="1"/>
    </location>
</feature>
<dbReference type="EMBL" id="JAATIS010000859">
    <property type="protein sequence ID" value="KAG2467319.1"/>
    <property type="molecule type" value="Genomic_DNA"/>
</dbReference>
<dbReference type="PANTHER" id="PTHR11208:SF125">
    <property type="entry name" value="KH DOMAIN-CONTAINING RNA-BINDING PROTEIN QKI"/>
    <property type="match status" value="1"/>
</dbReference>
<evidence type="ECO:0000313" key="3">
    <source>
        <dbReference type="EMBL" id="KAG2467319.1"/>
    </source>
</evidence>
<accession>A0A8X7XH95</accession>
<keyword evidence="4" id="KW-1185">Reference proteome</keyword>
<dbReference type="AlphaFoldDB" id="A0A8X7XH95"/>
<evidence type="ECO:0000259" key="2">
    <source>
        <dbReference type="Pfam" id="PF22675"/>
    </source>
</evidence>
<feature type="domain" description="KHDC4/BBP-like KH-domain type I" evidence="2">
    <location>
        <begin position="2"/>
        <end position="41"/>
    </location>
</feature>
<protein>
    <submittedName>
        <fullName evidence="3">QKIB protein</fullName>
    </submittedName>
</protein>
<dbReference type="InterPro" id="IPR055256">
    <property type="entry name" value="KH_1_KHDC4/BBP-like"/>
</dbReference>
<feature type="non-terminal residue" evidence="3">
    <location>
        <position position="50"/>
    </location>
</feature>
<dbReference type="GO" id="GO:0048024">
    <property type="term" value="P:regulation of mRNA splicing, via spliceosome"/>
    <property type="evidence" value="ECO:0007669"/>
    <property type="project" value="TreeGrafter"/>
</dbReference>
<evidence type="ECO:0000313" key="4">
    <source>
        <dbReference type="Proteomes" id="UP000886611"/>
    </source>
</evidence>
<dbReference type="InterPro" id="IPR045071">
    <property type="entry name" value="BBP-like"/>
</dbReference>
<dbReference type="SUPFAM" id="SSF54791">
    <property type="entry name" value="Eukaryotic type KH-domain (KH-domain type I)"/>
    <property type="match status" value="1"/>
</dbReference>
<sequence length="50" mass="5566">FPQFNFVGRILGPRGLTAKQLEAETGCKIMVRGKGSMRDKKKIHADIALH</sequence>
<organism evidence="3 4">
    <name type="scientific">Polypterus senegalus</name>
    <name type="common">Senegal bichir</name>
    <dbReference type="NCBI Taxonomy" id="55291"/>
    <lineage>
        <taxon>Eukaryota</taxon>
        <taxon>Metazoa</taxon>
        <taxon>Chordata</taxon>
        <taxon>Craniata</taxon>
        <taxon>Vertebrata</taxon>
        <taxon>Euteleostomi</taxon>
        <taxon>Actinopterygii</taxon>
        <taxon>Polypteriformes</taxon>
        <taxon>Polypteridae</taxon>
        <taxon>Polypterus</taxon>
    </lineage>
</organism>
<keyword evidence="1" id="KW-0694">RNA-binding</keyword>
<reference evidence="3 4" key="1">
    <citation type="journal article" date="2021" name="Cell">
        <title>Tracing the genetic footprints of vertebrate landing in non-teleost ray-finned fishes.</title>
        <authorList>
            <person name="Bi X."/>
            <person name="Wang K."/>
            <person name="Yang L."/>
            <person name="Pan H."/>
            <person name="Jiang H."/>
            <person name="Wei Q."/>
            <person name="Fang M."/>
            <person name="Yu H."/>
            <person name="Zhu C."/>
            <person name="Cai Y."/>
            <person name="He Y."/>
            <person name="Gan X."/>
            <person name="Zeng H."/>
            <person name="Yu D."/>
            <person name="Zhu Y."/>
            <person name="Jiang H."/>
            <person name="Qiu Q."/>
            <person name="Yang H."/>
            <person name="Zhang Y.E."/>
            <person name="Wang W."/>
            <person name="Zhu M."/>
            <person name="He S."/>
            <person name="Zhang G."/>
        </authorList>
    </citation>
    <scope>NUCLEOTIDE SEQUENCE [LARGE SCALE GENOMIC DNA]</scope>
    <source>
        <strain evidence="3">Bchr_013</strain>
    </source>
</reference>
<dbReference type="PANTHER" id="PTHR11208">
    <property type="entry name" value="RNA-BINDING PROTEIN RELATED"/>
    <property type="match status" value="1"/>
</dbReference>
<gene>
    <name evidence="3" type="primary">Qkib</name>
    <name evidence="3" type="ORF">GTO96_0010237</name>
</gene>